<gene>
    <name evidence="3" type="ORF">GIB67_037315</name>
</gene>
<feature type="non-terminal residue" evidence="3">
    <location>
        <position position="1"/>
    </location>
</feature>
<dbReference type="AlphaFoldDB" id="A0A7J7MSG3"/>
<accession>A0A7J7MSG3</accession>
<organism evidence="3 4">
    <name type="scientific">Kingdonia uniflora</name>
    <dbReference type="NCBI Taxonomy" id="39325"/>
    <lineage>
        <taxon>Eukaryota</taxon>
        <taxon>Viridiplantae</taxon>
        <taxon>Streptophyta</taxon>
        <taxon>Embryophyta</taxon>
        <taxon>Tracheophyta</taxon>
        <taxon>Spermatophyta</taxon>
        <taxon>Magnoliopsida</taxon>
        <taxon>Ranunculales</taxon>
        <taxon>Circaeasteraceae</taxon>
        <taxon>Kingdonia</taxon>
    </lineage>
</organism>
<feature type="domain" description="Aminotransferase-like plant mobile" evidence="2">
    <location>
        <begin position="74"/>
        <end position="178"/>
    </location>
</feature>
<dbReference type="Pfam" id="PF10536">
    <property type="entry name" value="PMD"/>
    <property type="match status" value="1"/>
</dbReference>
<sequence>LQQTNSGASPEVSNVNNMITRSREDAVRFKASCGARLRGHSDAFSKPSGTSFEKGIISKCKAGESETVDYNFRNEKMKNKVFAHSHKKSGNVSISHLKTYLSIAANREDDMTIARAFILFMMGHLWFQTANDTLPLGYLAAVADLDEAAQYDWGYAIIASMYHGLDTAVTTGGAITGFSQLLEDLRLRRGRDVQVVPLAPRGGSRTRQRRSGLRTRGGGTSRRGRGIGDDYE</sequence>
<evidence type="ECO:0000313" key="4">
    <source>
        <dbReference type="Proteomes" id="UP000541444"/>
    </source>
</evidence>
<keyword evidence="4" id="KW-1185">Reference proteome</keyword>
<comment type="caution">
    <text evidence="3">The sequence shown here is derived from an EMBL/GenBank/DDBJ whole genome shotgun (WGS) entry which is preliminary data.</text>
</comment>
<dbReference type="Proteomes" id="UP000541444">
    <property type="component" value="Unassembled WGS sequence"/>
</dbReference>
<dbReference type="EMBL" id="JACGCM010001272">
    <property type="protein sequence ID" value="KAF6157742.1"/>
    <property type="molecule type" value="Genomic_DNA"/>
</dbReference>
<proteinExistence type="predicted"/>
<evidence type="ECO:0000256" key="1">
    <source>
        <dbReference type="SAM" id="MobiDB-lite"/>
    </source>
</evidence>
<dbReference type="InterPro" id="IPR019557">
    <property type="entry name" value="AminoTfrase-like_pln_mobile"/>
</dbReference>
<reference evidence="3 4" key="1">
    <citation type="journal article" date="2020" name="IScience">
        <title>Genome Sequencing of the Endangered Kingdonia uniflora (Circaeasteraceae, Ranunculales) Reveals Potential Mechanisms of Evolutionary Specialization.</title>
        <authorList>
            <person name="Sun Y."/>
            <person name="Deng T."/>
            <person name="Zhang A."/>
            <person name="Moore M.J."/>
            <person name="Landis J.B."/>
            <person name="Lin N."/>
            <person name="Zhang H."/>
            <person name="Zhang X."/>
            <person name="Huang J."/>
            <person name="Zhang X."/>
            <person name="Sun H."/>
            <person name="Wang H."/>
        </authorList>
    </citation>
    <scope>NUCLEOTIDE SEQUENCE [LARGE SCALE GENOMIC DNA]</scope>
    <source>
        <strain evidence="3">TB1705</strain>
        <tissue evidence="3">Leaf</tissue>
    </source>
</reference>
<feature type="compositionally biased region" description="Basic residues" evidence="1">
    <location>
        <begin position="204"/>
        <end position="213"/>
    </location>
</feature>
<protein>
    <recommendedName>
        <fullName evidence="2">Aminotransferase-like plant mobile domain-containing protein</fullName>
    </recommendedName>
</protein>
<evidence type="ECO:0000313" key="3">
    <source>
        <dbReference type="EMBL" id="KAF6157742.1"/>
    </source>
</evidence>
<name>A0A7J7MSG3_9MAGN</name>
<feature type="region of interest" description="Disordered" evidence="1">
    <location>
        <begin position="197"/>
        <end position="232"/>
    </location>
</feature>
<evidence type="ECO:0000259" key="2">
    <source>
        <dbReference type="Pfam" id="PF10536"/>
    </source>
</evidence>